<organism evidence="2 3">
    <name type="scientific">Neonectria magnoliae</name>
    <dbReference type="NCBI Taxonomy" id="2732573"/>
    <lineage>
        <taxon>Eukaryota</taxon>
        <taxon>Fungi</taxon>
        <taxon>Dikarya</taxon>
        <taxon>Ascomycota</taxon>
        <taxon>Pezizomycotina</taxon>
        <taxon>Sordariomycetes</taxon>
        <taxon>Hypocreomycetidae</taxon>
        <taxon>Hypocreales</taxon>
        <taxon>Nectriaceae</taxon>
        <taxon>Neonectria</taxon>
    </lineage>
</organism>
<gene>
    <name evidence="2" type="ORF">QQZ08_004587</name>
</gene>
<dbReference type="Proteomes" id="UP001498421">
    <property type="component" value="Unassembled WGS sequence"/>
</dbReference>
<sequence>MRLFFYTSPLLAVLVLCRQVAAANSTDNEPTLPLSPDSAFDFNFLIALSDTLTGGLDIAPILAAAFNKVIAALPIPGKRVRIPAKEGNFTIETNWYAASKSQDYRMPALVIGNGFDAAQEDSYHYFVASALARGWNCITYEGPGHPTMR</sequence>
<dbReference type="Gene3D" id="3.40.50.1820">
    <property type="entry name" value="alpha/beta hydrolase"/>
    <property type="match status" value="1"/>
</dbReference>
<dbReference type="SUPFAM" id="SSF53474">
    <property type="entry name" value="alpha/beta-Hydrolases"/>
    <property type="match status" value="1"/>
</dbReference>
<evidence type="ECO:0000256" key="1">
    <source>
        <dbReference type="SAM" id="SignalP"/>
    </source>
</evidence>
<reference evidence="2 3" key="1">
    <citation type="journal article" date="2025" name="Microbiol. Resour. Announc.">
        <title>Draft genome sequences for Neonectria magnoliae and Neonectria punicea, canker pathogens of Liriodendron tulipifera and Acer saccharum in West Virginia.</title>
        <authorList>
            <person name="Petronek H.M."/>
            <person name="Kasson M.T."/>
            <person name="Metheny A.M."/>
            <person name="Stauder C.M."/>
            <person name="Lovett B."/>
            <person name="Lynch S.C."/>
            <person name="Garnas J.R."/>
            <person name="Kasson L.R."/>
            <person name="Stajich J.E."/>
        </authorList>
    </citation>
    <scope>NUCLEOTIDE SEQUENCE [LARGE SCALE GENOMIC DNA]</scope>
    <source>
        <strain evidence="2 3">NRRL 64651</strain>
    </source>
</reference>
<accession>A0ABR1I5H7</accession>
<protein>
    <submittedName>
        <fullName evidence="2">Uncharacterized protein</fullName>
    </submittedName>
</protein>
<feature type="chain" id="PRO_5046616519" evidence="1">
    <location>
        <begin position="23"/>
        <end position="149"/>
    </location>
</feature>
<name>A0ABR1I5H7_9HYPO</name>
<dbReference type="EMBL" id="JAZAVK010000036">
    <property type="protein sequence ID" value="KAK7428817.1"/>
    <property type="molecule type" value="Genomic_DNA"/>
</dbReference>
<proteinExistence type="predicted"/>
<comment type="caution">
    <text evidence="2">The sequence shown here is derived from an EMBL/GenBank/DDBJ whole genome shotgun (WGS) entry which is preliminary data.</text>
</comment>
<evidence type="ECO:0000313" key="2">
    <source>
        <dbReference type="EMBL" id="KAK7428817.1"/>
    </source>
</evidence>
<dbReference type="InterPro" id="IPR029058">
    <property type="entry name" value="AB_hydrolase_fold"/>
</dbReference>
<keyword evidence="1" id="KW-0732">Signal</keyword>
<feature type="signal peptide" evidence="1">
    <location>
        <begin position="1"/>
        <end position="22"/>
    </location>
</feature>
<keyword evidence="3" id="KW-1185">Reference proteome</keyword>
<evidence type="ECO:0000313" key="3">
    <source>
        <dbReference type="Proteomes" id="UP001498421"/>
    </source>
</evidence>